<accession>A0AAW9R745</accession>
<dbReference type="RefSeq" id="WP_354695522.1">
    <property type="nucleotide sequence ID" value="NZ_JAZHOG010000007.1"/>
</dbReference>
<organism evidence="2 3">
    <name type="scientific">Elongatibacter sediminis</name>
    <dbReference type="NCBI Taxonomy" id="3119006"/>
    <lineage>
        <taxon>Bacteria</taxon>
        <taxon>Pseudomonadati</taxon>
        <taxon>Pseudomonadota</taxon>
        <taxon>Gammaproteobacteria</taxon>
        <taxon>Chromatiales</taxon>
        <taxon>Wenzhouxiangellaceae</taxon>
        <taxon>Elongatibacter</taxon>
    </lineage>
</organism>
<feature type="region of interest" description="Disordered" evidence="1">
    <location>
        <begin position="33"/>
        <end position="57"/>
    </location>
</feature>
<comment type="caution">
    <text evidence="2">The sequence shown here is derived from an EMBL/GenBank/DDBJ whole genome shotgun (WGS) entry which is preliminary data.</text>
</comment>
<keyword evidence="3" id="KW-1185">Reference proteome</keyword>
<gene>
    <name evidence="2" type="ORF">V3330_11235</name>
</gene>
<dbReference type="EMBL" id="JAZHOG010000007">
    <property type="protein sequence ID" value="MEJ8568199.1"/>
    <property type="molecule type" value="Genomic_DNA"/>
</dbReference>
<proteinExistence type="predicted"/>
<evidence type="ECO:0000313" key="3">
    <source>
        <dbReference type="Proteomes" id="UP001359886"/>
    </source>
</evidence>
<dbReference type="Proteomes" id="UP001359886">
    <property type="component" value="Unassembled WGS sequence"/>
</dbReference>
<feature type="compositionally biased region" description="Low complexity" evidence="1">
    <location>
        <begin position="35"/>
        <end position="47"/>
    </location>
</feature>
<dbReference type="AlphaFoldDB" id="A0AAW9R745"/>
<reference evidence="2 3" key="1">
    <citation type="submission" date="2024-02" db="EMBL/GenBank/DDBJ databases">
        <title>A novel Wenzhouxiangellaceae bacterium, isolated from coastal sediments.</title>
        <authorList>
            <person name="Du Z.-J."/>
            <person name="Ye Y.-Q."/>
            <person name="Zhang X.-Y."/>
        </authorList>
    </citation>
    <scope>NUCLEOTIDE SEQUENCE [LARGE SCALE GENOMIC DNA]</scope>
    <source>
        <strain evidence="2 3">CH-27</strain>
    </source>
</reference>
<protein>
    <submittedName>
        <fullName evidence="2">Uncharacterized protein</fullName>
    </submittedName>
</protein>
<evidence type="ECO:0000256" key="1">
    <source>
        <dbReference type="SAM" id="MobiDB-lite"/>
    </source>
</evidence>
<evidence type="ECO:0000313" key="2">
    <source>
        <dbReference type="EMBL" id="MEJ8568199.1"/>
    </source>
</evidence>
<sequence length="391" mass="42467">MPRPPRATRFILIAVLLAAGWLAARAVVGPERTGADAGADNENGAADSVPHARPAKTLPDSVSAPAIVAADDLETRFLLAAAQADLSSMAVPFAAVTQADSPLVRELSTGFEARFINRSEPLSPATGQAFIDGLVAIFRRYWTEALVNPGDAPRAAARLDSALTALLASHDAGQGAAPRDPADAYARVRATVRNAGYGISLSSGAPLHDLVVWKDETRKHYRVDLTDSTETVEVVFVDGLVSQGWRHFASMGLNATSGWTSGDVLYCVRWSYDPATEPFRVSYLKHEARHFADFRRYPELDDTTMEYRAKLTELAYANRTASRLLQRFTSERSAAGASAHARANDRVAQDMYREVFGQSLPEHLDAWSVVGPERINPAARRLLQRSTALLP</sequence>
<name>A0AAW9R745_9GAMM</name>